<dbReference type="PROSITE" id="PS50943">
    <property type="entry name" value="HTH_CROC1"/>
    <property type="match status" value="1"/>
</dbReference>
<dbReference type="SMART" id="SM00530">
    <property type="entry name" value="HTH_XRE"/>
    <property type="match status" value="1"/>
</dbReference>
<dbReference type="RefSeq" id="WP_103231690.1">
    <property type="nucleotide sequence ID" value="NZ_PPEG02000011.1"/>
</dbReference>
<evidence type="ECO:0000259" key="1">
    <source>
        <dbReference type="PROSITE" id="PS50943"/>
    </source>
</evidence>
<dbReference type="Proteomes" id="UP000236413">
    <property type="component" value="Unassembled WGS sequence"/>
</dbReference>
<dbReference type="CDD" id="cd00093">
    <property type="entry name" value="HTH_XRE"/>
    <property type="match status" value="1"/>
</dbReference>
<proteinExistence type="predicted"/>
<dbReference type="SUPFAM" id="SSF47413">
    <property type="entry name" value="lambda repressor-like DNA-binding domains"/>
    <property type="match status" value="1"/>
</dbReference>
<sequence>MQNYSDKEIDLLALQIGCLIKLERLKKDLSQEDIGLLIGSNATMIGRVERAETSTSWQNSLKICQAVDLNSESLFQLKSLDENLIIVENCFKLEKKLTIEKQEYYKSLKKLFREKYKNLK</sequence>
<dbReference type="InterPro" id="IPR001387">
    <property type="entry name" value="Cro/C1-type_HTH"/>
</dbReference>
<name>A0A316WAN9_9FLAO</name>
<dbReference type="GO" id="GO:0003677">
    <property type="term" value="F:DNA binding"/>
    <property type="evidence" value="ECO:0007669"/>
    <property type="project" value="InterPro"/>
</dbReference>
<gene>
    <name evidence="2" type="ORF">C1634_023100</name>
</gene>
<comment type="caution">
    <text evidence="2">The sequence shown here is derived from an EMBL/GenBank/DDBJ whole genome shotgun (WGS) entry which is preliminary data.</text>
</comment>
<feature type="domain" description="HTH cro/C1-type" evidence="1">
    <location>
        <begin position="20"/>
        <end position="74"/>
    </location>
</feature>
<reference evidence="2 3" key="1">
    <citation type="submission" date="2018-04" db="EMBL/GenBank/DDBJ databases">
        <title>Chryseobacterium oncorhynchi 701B-08T from rainbow trout, and Chryseobacterium viscerum 687B-08T from diseased fish.</title>
        <authorList>
            <person name="Jeong J.-J."/>
            <person name="Lee Y.J."/>
            <person name="Pathiraja D."/>
            <person name="Park B."/>
            <person name="Choi I.-G."/>
            <person name="Kim K.D."/>
        </authorList>
    </citation>
    <scope>NUCLEOTIDE SEQUENCE [LARGE SCALE GENOMIC DNA]</scope>
    <source>
        <strain evidence="2 3">687B-08</strain>
    </source>
</reference>
<evidence type="ECO:0000313" key="3">
    <source>
        <dbReference type="Proteomes" id="UP000236413"/>
    </source>
</evidence>
<accession>A0A316WAN9</accession>
<dbReference type="EMBL" id="PPEG02000011">
    <property type="protein sequence ID" value="PWN58442.1"/>
    <property type="molecule type" value="Genomic_DNA"/>
</dbReference>
<dbReference type="InterPro" id="IPR010982">
    <property type="entry name" value="Lambda_DNA-bd_dom_sf"/>
</dbReference>
<organism evidence="2 3">
    <name type="scientific">Chryseobacterium viscerum</name>
    <dbReference type="NCBI Taxonomy" id="1037377"/>
    <lineage>
        <taxon>Bacteria</taxon>
        <taxon>Pseudomonadati</taxon>
        <taxon>Bacteroidota</taxon>
        <taxon>Flavobacteriia</taxon>
        <taxon>Flavobacteriales</taxon>
        <taxon>Weeksellaceae</taxon>
        <taxon>Chryseobacterium group</taxon>
        <taxon>Chryseobacterium</taxon>
    </lineage>
</organism>
<evidence type="ECO:0000313" key="2">
    <source>
        <dbReference type="EMBL" id="PWN58442.1"/>
    </source>
</evidence>
<dbReference type="Gene3D" id="1.10.260.40">
    <property type="entry name" value="lambda repressor-like DNA-binding domains"/>
    <property type="match status" value="1"/>
</dbReference>
<protein>
    <submittedName>
        <fullName evidence="2">XRE family transcriptional regulator</fullName>
    </submittedName>
</protein>
<dbReference type="AlphaFoldDB" id="A0A316WAN9"/>